<dbReference type="RefSeq" id="WP_038988023.1">
    <property type="nucleotide sequence ID" value="NZ_JWJO01000075.1"/>
</dbReference>
<dbReference type="Gene3D" id="3.40.1760.10">
    <property type="entry name" value="YfbM-like super family"/>
    <property type="match status" value="1"/>
</dbReference>
<dbReference type="InterPro" id="IPR035944">
    <property type="entry name" value="YfbM-like_sf"/>
</dbReference>
<organism evidence="1 2">
    <name type="scientific">Myroides marinus</name>
    <dbReference type="NCBI Taxonomy" id="703342"/>
    <lineage>
        <taxon>Bacteria</taxon>
        <taxon>Pseudomonadati</taxon>
        <taxon>Bacteroidota</taxon>
        <taxon>Flavobacteriia</taxon>
        <taxon>Flavobacteriales</taxon>
        <taxon>Flavobacteriaceae</taxon>
        <taxon>Myroides</taxon>
    </lineage>
</organism>
<protein>
    <recommendedName>
        <fullName evidence="3">DUF1877 domain-containing protein</fullName>
    </recommendedName>
</protein>
<dbReference type="EMBL" id="LQNU01000044">
    <property type="protein sequence ID" value="KZE82594.1"/>
    <property type="molecule type" value="Genomic_DNA"/>
</dbReference>
<sequence length="169" mass="19537">MGMISNLLRVSQEELTSYVKDSSLFEGRIYQDYDENNIDTALVDIDKSWEAIAFLFGNGEDDYLERPLAKAIFGSHTLDESQDIGYGPARFVTTEQVKEINELLSQLSNEELRKRFSTQKMDEDEIYPSFWSEADEDEIWEYLSDNINTIREIYSTAAKNDEAVITFIN</sequence>
<dbReference type="SUPFAM" id="SSF111069">
    <property type="entry name" value="Hypothetical protein yfbM"/>
    <property type="match status" value="1"/>
</dbReference>
<reference evidence="1 2" key="1">
    <citation type="submission" date="2016-01" db="EMBL/GenBank/DDBJ databases">
        <title>Whole genome sequencing of Myroides marinus L41.</title>
        <authorList>
            <person name="Hong K.W."/>
        </authorList>
    </citation>
    <scope>NUCLEOTIDE SEQUENCE [LARGE SCALE GENOMIC DNA]</scope>
    <source>
        <strain evidence="1 2">L41</strain>
    </source>
</reference>
<evidence type="ECO:0000313" key="1">
    <source>
        <dbReference type="EMBL" id="KZE82594.1"/>
    </source>
</evidence>
<keyword evidence="2" id="KW-1185">Reference proteome</keyword>
<proteinExistence type="predicted"/>
<dbReference type="InterPro" id="IPR015068">
    <property type="entry name" value="DUF1877"/>
</dbReference>
<evidence type="ECO:0008006" key="3">
    <source>
        <dbReference type="Google" id="ProtNLM"/>
    </source>
</evidence>
<dbReference type="Proteomes" id="UP000076630">
    <property type="component" value="Unassembled WGS sequence"/>
</dbReference>
<evidence type="ECO:0000313" key="2">
    <source>
        <dbReference type="Proteomes" id="UP000076630"/>
    </source>
</evidence>
<gene>
    <name evidence="1" type="ORF">AV926_06940</name>
</gene>
<dbReference type="Pfam" id="PF08974">
    <property type="entry name" value="DUF1877"/>
    <property type="match status" value="1"/>
</dbReference>
<name>A0A161SAD1_9FLAO</name>
<dbReference type="AlphaFoldDB" id="A0A161SAD1"/>
<dbReference type="OrthoDB" id="289289at2"/>
<comment type="caution">
    <text evidence="1">The sequence shown here is derived from an EMBL/GenBank/DDBJ whole genome shotgun (WGS) entry which is preliminary data.</text>
</comment>
<accession>A0A161SAD1</accession>